<name>A0ABP9PJ45_9ACTN</name>
<feature type="domain" description="TerD" evidence="2">
    <location>
        <begin position="262"/>
        <end position="435"/>
    </location>
</feature>
<comment type="caution">
    <text evidence="3">The sequence shown here is derived from an EMBL/GenBank/DDBJ whole genome shotgun (WGS) entry which is preliminary data.</text>
</comment>
<dbReference type="InterPro" id="IPR003325">
    <property type="entry name" value="TerD"/>
</dbReference>
<dbReference type="PANTHER" id="PTHR32097">
    <property type="entry name" value="CAMP-BINDING PROTEIN 1-RELATED"/>
    <property type="match status" value="1"/>
</dbReference>
<evidence type="ECO:0000259" key="2">
    <source>
        <dbReference type="Pfam" id="PF02342"/>
    </source>
</evidence>
<keyword evidence="4" id="KW-1185">Reference proteome</keyword>
<dbReference type="Pfam" id="PF02342">
    <property type="entry name" value="TerD"/>
    <property type="match status" value="2"/>
</dbReference>
<dbReference type="RefSeq" id="WP_345457631.1">
    <property type="nucleotide sequence ID" value="NZ_BAABKG010000002.1"/>
</dbReference>
<dbReference type="InterPro" id="IPR051324">
    <property type="entry name" value="Stress/Tellurium_Resist"/>
</dbReference>
<gene>
    <name evidence="3" type="ORF">GCM10023340_19610</name>
</gene>
<dbReference type="Proteomes" id="UP001500221">
    <property type="component" value="Unassembled WGS sequence"/>
</dbReference>
<feature type="domain" description="TerD" evidence="2">
    <location>
        <begin position="2"/>
        <end position="160"/>
    </location>
</feature>
<evidence type="ECO:0000256" key="1">
    <source>
        <dbReference type="SAM" id="MobiDB-lite"/>
    </source>
</evidence>
<reference evidence="4" key="1">
    <citation type="journal article" date="2019" name="Int. J. Syst. Evol. Microbiol.">
        <title>The Global Catalogue of Microorganisms (GCM) 10K type strain sequencing project: providing services to taxonomists for standard genome sequencing and annotation.</title>
        <authorList>
            <consortium name="The Broad Institute Genomics Platform"/>
            <consortium name="The Broad Institute Genome Sequencing Center for Infectious Disease"/>
            <person name="Wu L."/>
            <person name="Ma J."/>
        </authorList>
    </citation>
    <scope>NUCLEOTIDE SEQUENCE [LARGE SCALE GENOMIC DNA]</scope>
    <source>
        <strain evidence="4">JCM 18459</strain>
    </source>
</reference>
<dbReference type="PANTHER" id="PTHR32097:SF17">
    <property type="entry name" value="CAMP-BINDING PROTEIN 1-RELATED"/>
    <property type="match status" value="1"/>
</dbReference>
<feature type="region of interest" description="Disordered" evidence="1">
    <location>
        <begin position="164"/>
        <end position="262"/>
    </location>
</feature>
<dbReference type="EMBL" id="BAABKG010000002">
    <property type="protein sequence ID" value="GAA5147334.1"/>
    <property type="molecule type" value="Genomic_DNA"/>
</dbReference>
<accession>A0ABP9PJ45</accession>
<dbReference type="Gene3D" id="2.60.60.30">
    <property type="entry name" value="sav2460 like domains"/>
    <property type="match status" value="2"/>
</dbReference>
<feature type="compositionally biased region" description="Pro residues" evidence="1">
    <location>
        <begin position="172"/>
        <end position="232"/>
    </location>
</feature>
<dbReference type="PRINTS" id="PR01217">
    <property type="entry name" value="PRICHEXTENSN"/>
</dbReference>
<organism evidence="3 4">
    <name type="scientific">Nocardioides marinquilinus</name>
    <dbReference type="NCBI Taxonomy" id="1210400"/>
    <lineage>
        <taxon>Bacteria</taxon>
        <taxon>Bacillati</taxon>
        <taxon>Actinomycetota</taxon>
        <taxon>Actinomycetes</taxon>
        <taxon>Propionibacteriales</taxon>
        <taxon>Nocardioidaceae</taxon>
        <taxon>Nocardioides</taxon>
    </lineage>
</organism>
<proteinExistence type="predicted"/>
<sequence length="451" mass="46586">MIQLTKGTNAPLETDRLTVSVEVSANADLSALLLAAGGKVRSESDFVFYNAPRGPGVECKPPAGGQGWQVAVDLGAVPADVEIVRLVTSLDEGGRTFGQVGQPVARVSDAGGTPLVEFAMTGLSTETIVIALELYRRQGAWKVRAVGQGYAGGLAALLADHGVDATDEPSAQPTPPPAAPASSPVPPPPAGSTPPPPTYQATPATPPSTPTPPPPPSRPSAGSTPPPPPPPSSTAQTQAAPPPPPTPAASGGGVTLTKGRPVNLTKGQTVSLVKDGNQKLTLVRMGLGWDPIKKGGFFGNREVDIDLDASAILFAGGQVADVAFYNNLTTKDGSIQHMGDNRTGEGEGDDEVVAVDLTRVPVHVDTVIFVVTSYQGQTFEQIQNAFCRLIDHQDGELARYTLTGGMPFTAMVMAKISRDGSGTWGFTAIGDGITAKTPIEALPQLTRYLGK</sequence>
<dbReference type="CDD" id="cd06974">
    <property type="entry name" value="TerD_like"/>
    <property type="match status" value="2"/>
</dbReference>
<evidence type="ECO:0000313" key="4">
    <source>
        <dbReference type="Proteomes" id="UP001500221"/>
    </source>
</evidence>
<evidence type="ECO:0000313" key="3">
    <source>
        <dbReference type="EMBL" id="GAA5147334.1"/>
    </source>
</evidence>
<protein>
    <recommendedName>
        <fullName evidence="2">TerD domain-containing protein</fullName>
    </recommendedName>
</protein>